<organism evidence="2 3">
    <name type="scientific">Blastomyces silverae</name>
    <dbReference type="NCBI Taxonomy" id="2060906"/>
    <lineage>
        <taxon>Eukaryota</taxon>
        <taxon>Fungi</taxon>
        <taxon>Dikarya</taxon>
        <taxon>Ascomycota</taxon>
        <taxon>Pezizomycotina</taxon>
        <taxon>Eurotiomycetes</taxon>
        <taxon>Eurotiomycetidae</taxon>
        <taxon>Onygenales</taxon>
        <taxon>Ajellomycetaceae</taxon>
        <taxon>Blastomyces</taxon>
    </lineage>
</organism>
<dbReference type="EMBL" id="LDEV01001426">
    <property type="protein sequence ID" value="KLJ11695.1"/>
    <property type="molecule type" value="Genomic_DNA"/>
</dbReference>
<protein>
    <submittedName>
        <fullName evidence="2">Uncharacterized protein</fullName>
    </submittedName>
</protein>
<evidence type="ECO:0000313" key="2">
    <source>
        <dbReference type="EMBL" id="KLJ11695.1"/>
    </source>
</evidence>
<sequence length="167" mass="17923">MPPRSVDEPGNPSWVSPEKSSNTPGCRLPRLAVVPDAPAMSHVGRHAWASLIACNKASICTPTTPNFLAAGRRRLNTGANQTDLDAALPPPSTWQAGTKVGVFCSFQLLVFNKALNNNVVTSVGPFPSGISNCKSNKMGPVYFRLTHPIVEPGGWSRLNNRVPYFAN</sequence>
<name>A0A0H1BJZ8_9EURO</name>
<evidence type="ECO:0000313" key="3">
    <source>
        <dbReference type="Proteomes" id="UP000053573"/>
    </source>
</evidence>
<reference evidence="3" key="1">
    <citation type="journal article" date="2015" name="PLoS Genet.">
        <title>The dynamic genome and transcriptome of the human fungal pathogen Blastomyces and close relative Emmonsia.</title>
        <authorList>
            <person name="Munoz J.F."/>
            <person name="Gauthier G.M."/>
            <person name="Desjardins C.A."/>
            <person name="Gallo J.E."/>
            <person name="Holder J."/>
            <person name="Sullivan T.D."/>
            <person name="Marty A.J."/>
            <person name="Carmen J.C."/>
            <person name="Chen Z."/>
            <person name="Ding L."/>
            <person name="Gujja S."/>
            <person name="Magrini V."/>
            <person name="Misas E."/>
            <person name="Mitreva M."/>
            <person name="Priest M."/>
            <person name="Saif S."/>
            <person name="Whiston E.A."/>
            <person name="Young S."/>
            <person name="Zeng Q."/>
            <person name="Goldman W.E."/>
            <person name="Mardis E.R."/>
            <person name="Taylor J.W."/>
            <person name="McEwen J.G."/>
            <person name="Clay O.K."/>
            <person name="Klein B.S."/>
            <person name="Cuomo C.A."/>
        </authorList>
    </citation>
    <scope>NUCLEOTIDE SEQUENCE [LARGE SCALE GENOMIC DNA]</scope>
    <source>
        <strain evidence="3">UAMH 139</strain>
    </source>
</reference>
<gene>
    <name evidence="2" type="ORF">EMPG_13117</name>
</gene>
<evidence type="ECO:0000256" key="1">
    <source>
        <dbReference type="SAM" id="MobiDB-lite"/>
    </source>
</evidence>
<keyword evidence="3" id="KW-1185">Reference proteome</keyword>
<dbReference type="Proteomes" id="UP000053573">
    <property type="component" value="Unassembled WGS sequence"/>
</dbReference>
<accession>A0A0H1BJZ8</accession>
<comment type="caution">
    <text evidence="2">The sequence shown here is derived from an EMBL/GenBank/DDBJ whole genome shotgun (WGS) entry which is preliminary data.</text>
</comment>
<proteinExistence type="predicted"/>
<dbReference type="AlphaFoldDB" id="A0A0H1BJZ8"/>
<feature type="region of interest" description="Disordered" evidence="1">
    <location>
        <begin position="1"/>
        <end position="27"/>
    </location>
</feature>